<evidence type="ECO:0000313" key="3">
    <source>
        <dbReference type="EMBL" id="ULT86120.1"/>
    </source>
</evidence>
<evidence type="ECO:0000256" key="2">
    <source>
        <dbReference type="SAM" id="Phobius"/>
    </source>
</evidence>
<accession>A0AAE9CXZ8</accession>
<dbReference type="RefSeq" id="XP_002635071.2">
    <property type="nucleotide sequence ID" value="XM_002635025.2"/>
</dbReference>
<keyword evidence="2" id="KW-1133">Transmembrane helix</keyword>
<dbReference type="KEGG" id="cbr:CBG_11285"/>
<name>A0AAE9CXZ8_CAEBR</name>
<reference evidence="3 4" key="1">
    <citation type="submission" date="2022-02" db="EMBL/GenBank/DDBJ databases">
        <title>Chromosome-level reference genomes for two strains of Caenorhabditis briggsae: an improved platform for comparative genomics.</title>
        <authorList>
            <person name="Stevens L."/>
            <person name="Andersen E.C."/>
        </authorList>
    </citation>
    <scope>NUCLEOTIDE SEQUENCE [LARGE SCALE GENOMIC DNA]</scope>
    <source>
        <strain evidence="3">QX1410_ONT</strain>
        <tissue evidence="3">Whole-organism</tissue>
    </source>
</reference>
<dbReference type="AlphaFoldDB" id="A0AAE9CXZ8"/>
<proteinExistence type="predicted"/>
<dbReference type="Proteomes" id="UP000827892">
    <property type="component" value="Chromosome V"/>
</dbReference>
<protein>
    <submittedName>
        <fullName evidence="3">Uncharacterized protein</fullName>
    </submittedName>
</protein>
<feature type="transmembrane region" description="Helical" evidence="2">
    <location>
        <begin position="39"/>
        <end position="57"/>
    </location>
</feature>
<sequence>MIHARNSSFDTFSLLLTDSSEVTVEQIEECCEGMALSDIFPIFMVAGAIWVLVYCILMTQKIFMDSQYQEIQPKRNGEEDDVEHLHPPPSPRHPRPKRCLDDIDVEQGLTRNNDQTPRAFFPYYL</sequence>
<dbReference type="EMBL" id="CP090895">
    <property type="protein sequence ID" value="ULT86120.1"/>
    <property type="molecule type" value="Genomic_DNA"/>
</dbReference>
<feature type="region of interest" description="Disordered" evidence="1">
    <location>
        <begin position="73"/>
        <end position="99"/>
    </location>
</feature>
<evidence type="ECO:0000256" key="1">
    <source>
        <dbReference type="SAM" id="MobiDB-lite"/>
    </source>
</evidence>
<organism evidence="3 4">
    <name type="scientific">Caenorhabditis briggsae</name>
    <dbReference type="NCBI Taxonomy" id="6238"/>
    <lineage>
        <taxon>Eukaryota</taxon>
        <taxon>Metazoa</taxon>
        <taxon>Ecdysozoa</taxon>
        <taxon>Nematoda</taxon>
        <taxon>Chromadorea</taxon>
        <taxon>Rhabditida</taxon>
        <taxon>Rhabditina</taxon>
        <taxon>Rhabditomorpha</taxon>
        <taxon>Rhabditoidea</taxon>
        <taxon>Rhabditidae</taxon>
        <taxon>Peloderinae</taxon>
        <taxon>Caenorhabditis</taxon>
    </lineage>
</organism>
<keyword evidence="2" id="KW-0812">Transmembrane</keyword>
<evidence type="ECO:0000313" key="4">
    <source>
        <dbReference type="Proteomes" id="UP000827892"/>
    </source>
</evidence>
<gene>
    <name evidence="3" type="ORF">L3Y34_006066</name>
</gene>
<keyword evidence="2" id="KW-0472">Membrane</keyword>